<protein>
    <submittedName>
        <fullName evidence="2">Carboxymuconolactone decarboxylase family protein</fullName>
    </submittedName>
</protein>
<accession>A0A6M0SUR7</accession>
<organism evidence="2 3">
    <name type="scientific">Clostridium botulinum</name>
    <dbReference type="NCBI Taxonomy" id="1491"/>
    <lineage>
        <taxon>Bacteria</taxon>
        <taxon>Bacillati</taxon>
        <taxon>Bacillota</taxon>
        <taxon>Clostridia</taxon>
        <taxon>Eubacteriales</taxon>
        <taxon>Clostridiaceae</taxon>
        <taxon>Clostridium</taxon>
    </lineage>
</organism>
<dbReference type="AlphaFoldDB" id="A0A6M0SUR7"/>
<reference evidence="2 3" key="1">
    <citation type="submission" date="2019-02" db="EMBL/GenBank/DDBJ databases">
        <title>Genome sequencing of Clostridium botulinum clinical isolates.</title>
        <authorList>
            <person name="Brunt J."/>
            <person name="Van Vliet A.H.M."/>
            <person name="Stringer S.C."/>
            <person name="Grant K.A."/>
            <person name="Carter A.C."/>
            <person name="Peck M.W."/>
        </authorList>
    </citation>
    <scope>NUCLEOTIDE SEQUENCE [LARGE SCALE GENOMIC DNA]</scope>
    <source>
        <strain evidence="2 3">H113700579</strain>
    </source>
</reference>
<comment type="caution">
    <text evidence="2">The sequence shown here is derived from an EMBL/GenBank/DDBJ whole genome shotgun (WGS) entry which is preliminary data.</text>
</comment>
<name>A0A6M0SUR7_CLOBO</name>
<evidence type="ECO:0000313" key="2">
    <source>
        <dbReference type="EMBL" id="NFA43475.1"/>
    </source>
</evidence>
<dbReference type="SUPFAM" id="SSF69118">
    <property type="entry name" value="AhpD-like"/>
    <property type="match status" value="1"/>
</dbReference>
<evidence type="ECO:0000259" key="1">
    <source>
        <dbReference type="Pfam" id="PF02627"/>
    </source>
</evidence>
<dbReference type="Gene3D" id="1.20.1290.10">
    <property type="entry name" value="AhpD-like"/>
    <property type="match status" value="1"/>
</dbReference>
<proteinExistence type="predicted"/>
<dbReference type="InterPro" id="IPR029032">
    <property type="entry name" value="AhpD-like"/>
</dbReference>
<dbReference type="Pfam" id="PF02627">
    <property type="entry name" value="CMD"/>
    <property type="match status" value="1"/>
</dbReference>
<sequence>MKILEENRTNIYMKFKALTNEIDETKSLSNKVKELVKLSACTTQGSMFGVSIHVRQALKAGASEDEIIDTIICCLPVCGISYTNQALESAKGTLLTIQRTERNN</sequence>
<feature type="domain" description="Carboxymuconolactone decarboxylase-like" evidence="1">
    <location>
        <begin position="16"/>
        <end position="91"/>
    </location>
</feature>
<dbReference type="Proteomes" id="UP000472355">
    <property type="component" value="Unassembled WGS sequence"/>
</dbReference>
<gene>
    <name evidence="2" type="ORF">EXM65_13035</name>
</gene>
<dbReference type="GO" id="GO:0051920">
    <property type="term" value="F:peroxiredoxin activity"/>
    <property type="evidence" value="ECO:0007669"/>
    <property type="project" value="InterPro"/>
</dbReference>
<dbReference type="InterPro" id="IPR003779">
    <property type="entry name" value="CMD-like"/>
</dbReference>
<dbReference type="EMBL" id="SGKU01000039">
    <property type="protein sequence ID" value="NFA43475.1"/>
    <property type="molecule type" value="Genomic_DNA"/>
</dbReference>
<evidence type="ECO:0000313" key="3">
    <source>
        <dbReference type="Proteomes" id="UP000472355"/>
    </source>
</evidence>